<feature type="compositionally biased region" description="Basic and acidic residues" evidence="1">
    <location>
        <begin position="338"/>
        <end position="347"/>
    </location>
</feature>
<protein>
    <submittedName>
        <fullName evidence="2">Uncharacterized protein</fullName>
    </submittedName>
</protein>
<feature type="region of interest" description="Disordered" evidence="1">
    <location>
        <begin position="225"/>
        <end position="390"/>
    </location>
</feature>
<evidence type="ECO:0000256" key="1">
    <source>
        <dbReference type="SAM" id="MobiDB-lite"/>
    </source>
</evidence>
<reference evidence="2" key="2">
    <citation type="submission" date="2025-08" db="UniProtKB">
        <authorList>
            <consortium name="Ensembl"/>
        </authorList>
    </citation>
    <scope>IDENTIFICATION</scope>
</reference>
<organism evidence="2 3">
    <name type="scientific">Sarcophilus harrisii</name>
    <name type="common">Tasmanian devil</name>
    <name type="synonym">Sarcophilus laniarius</name>
    <dbReference type="NCBI Taxonomy" id="9305"/>
    <lineage>
        <taxon>Eukaryota</taxon>
        <taxon>Metazoa</taxon>
        <taxon>Chordata</taxon>
        <taxon>Craniata</taxon>
        <taxon>Vertebrata</taxon>
        <taxon>Euteleostomi</taxon>
        <taxon>Mammalia</taxon>
        <taxon>Metatheria</taxon>
        <taxon>Dasyuromorphia</taxon>
        <taxon>Dasyuridae</taxon>
        <taxon>Sarcophilus</taxon>
    </lineage>
</organism>
<feature type="compositionally biased region" description="Low complexity" evidence="1">
    <location>
        <begin position="247"/>
        <end position="269"/>
    </location>
</feature>
<feature type="compositionally biased region" description="Basic residues" evidence="1">
    <location>
        <begin position="158"/>
        <end position="168"/>
    </location>
</feature>
<evidence type="ECO:0000313" key="3">
    <source>
        <dbReference type="Proteomes" id="UP000007648"/>
    </source>
</evidence>
<keyword evidence="3" id="KW-1185">Reference proteome</keyword>
<sequence>MRLTPSLFQVSGALCVRGCARGAPGGGAGRFWPGQDWLSGPHPGFPSQLLCMGGSRPALVAMKQSGHLRPSATASLWASLTSVSASLSVSVSAPLRPGSENSRPSKRRPGPRPVSGRRQPPAQSWTTWPLGPSCCWTPWARRRPARPPALLPRSRPGAPRRRVARRPGRAPLDPLRRRSRILGAPPGPAAPRSPNLRRPRPAPDPAPLGLGSSCRSSFWAAMARAARRARTEGSRRQRQRVGPPMGRRPCPLSRSPAPAPANAPCRCSPPAGPGFQTPRRLGLPAPPLSRGPALSATGCASSLRPRLRRPRGPRPPSSGARISSWHGEPLIVRVGARAGDRPKEEGLGGRSPATSQGRPLENGERGPPADSEEPGSARQAPRARATGDANMKTTFTIEIKDGRGQPVSGRVLGPAGSQRTELTLGLPGTPVHFGGNSTGGGTVSHISTPRIISHVSTPRTVSHVGTPRIISHVGTPGSVSTPRTINHFSTPGTVGAPGMATRVGSTPHVTSMGRFGKVRLLVCALPGESGAALPRREGSHLQGELPVLLARPRRAAPGRCAEVMPPGPPPLLQGRQS</sequence>
<proteinExistence type="predicted"/>
<dbReference type="InParanoid" id="A0A7N4NND9"/>
<reference evidence="2 3" key="1">
    <citation type="journal article" date="2011" name="Proc. Natl. Acad. Sci. U.S.A.">
        <title>Genetic diversity and population structure of the endangered marsupial Sarcophilus harrisii (Tasmanian devil).</title>
        <authorList>
            <person name="Miller W."/>
            <person name="Hayes V.M."/>
            <person name="Ratan A."/>
            <person name="Petersen D.C."/>
            <person name="Wittekindt N.E."/>
            <person name="Miller J."/>
            <person name="Walenz B."/>
            <person name="Knight J."/>
            <person name="Qi J."/>
            <person name="Zhao F."/>
            <person name="Wang Q."/>
            <person name="Bedoya-Reina O.C."/>
            <person name="Katiyar N."/>
            <person name="Tomsho L.P."/>
            <person name="Kasson L.M."/>
            <person name="Hardie R.A."/>
            <person name="Woodbridge P."/>
            <person name="Tindall E.A."/>
            <person name="Bertelsen M.F."/>
            <person name="Dixon D."/>
            <person name="Pyecroft S."/>
            <person name="Helgen K.M."/>
            <person name="Lesk A.M."/>
            <person name="Pringle T.H."/>
            <person name="Patterson N."/>
            <person name="Zhang Y."/>
            <person name="Kreiss A."/>
            <person name="Woods G.M."/>
            <person name="Jones M.E."/>
            <person name="Schuster S.C."/>
        </authorList>
    </citation>
    <scope>NUCLEOTIDE SEQUENCE [LARGE SCALE GENOMIC DNA]</scope>
</reference>
<name>A0A7N4NND9_SARHA</name>
<feature type="region of interest" description="Disordered" evidence="1">
    <location>
        <begin position="558"/>
        <end position="577"/>
    </location>
</feature>
<reference evidence="2" key="3">
    <citation type="submission" date="2025-09" db="UniProtKB">
        <authorList>
            <consortium name="Ensembl"/>
        </authorList>
    </citation>
    <scope>IDENTIFICATION</scope>
</reference>
<dbReference type="AlphaFoldDB" id="A0A7N4NND9"/>
<dbReference type="Proteomes" id="UP000007648">
    <property type="component" value="Unassembled WGS sequence"/>
</dbReference>
<accession>A0A7N4NND9</accession>
<evidence type="ECO:0000313" key="2">
    <source>
        <dbReference type="Ensembl" id="ENSSHAP00000026025.1"/>
    </source>
</evidence>
<dbReference type="Ensembl" id="ENSSHAT00000034062.1">
    <property type="protein sequence ID" value="ENSSHAP00000026025.1"/>
    <property type="gene ID" value="ENSSHAG00000025506.1"/>
</dbReference>
<feature type="region of interest" description="Disordered" evidence="1">
    <location>
        <begin position="89"/>
        <end position="129"/>
    </location>
</feature>
<feature type="region of interest" description="Disordered" evidence="1">
    <location>
        <begin position="145"/>
        <end position="213"/>
    </location>
</feature>